<evidence type="ECO:0000313" key="2">
    <source>
        <dbReference type="EMBL" id="KFG46498.1"/>
    </source>
</evidence>
<dbReference type="EMBL" id="AHZU02000269">
    <property type="protein sequence ID" value="KFG46498.1"/>
    <property type="molecule type" value="Genomic_DNA"/>
</dbReference>
<feature type="compositionally biased region" description="Acidic residues" evidence="1">
    <location>
        <begin position="646"/>
        <end position="663"/>
    </location>
</feature>
<name>A0A086KQ30_TOXGO</name>
<evidence type="ECO:0000256" key="1">
    <source>
        <dbReference type="SAM" id="MobiDB-lite"/>
    </source>
</evidence>
<proteinExistence type="predicted"/>
<dbReference type="OrthoDB" id="333428at2759"/>
<sequence length="663" mass="71865">MRSRRGRGQTGGRPSVHDKKQSGERGANEQGALTLLWRSEMLLGEEEVKHVSSLTMEGEGIRLRGSISRVVRTAEVPLSYLSPCCPASQLRKESRFFMASSSSSLALDTKVRQASPRLATHLTIPRVSLVSALGCTFTRRGVCALLLLTLSVLRMSTVSGVPRKPAAAFCPSATKLLSAPRMQTAFLRTSPSSSRASHRGRRVAFLSSLPTVSLAKTPSGLRRHGTSQAAFSPFSVHAASFSRSASPSFSPFVLSAASRDSRFSLGPPVPPVSLGVPSPPLSAVLEPGSASVACSQLSSLWLLGRTGEETFFHSRKGPACKETALSAQTPGHLGADEEGPLPTVTLTQEDLDFYRELGVSPQAPWWEVQQAYEMKHSEVEDERTLKKMETAFLQISGKRFNKDFLEICRRYERQHQPPPSRLSKLFSWIFGRKQPPVHDVDWDSGFPSEEDPAYMSQVDAPREIKEIMMGLGDRSGVFRDISREDDKRQDGLLRRFDLARVSSTGGFFVPLALVSLSSSKLITPALTTAFGLAASYMGKIDSTANPQSAGGQRGFSPPTLKTLLWTGGLLLLHAVLGVAGASALLTAIGRLPLGLRPESVVAAMVILQWWLSAVAYRTHEPVDGDNFDDAEDDFDADDSRPKVQDGSDDDDAGDDDLSGPLDD</sequence>
<protein>
    <submittedName>
        <fullName evidence="2">Uncharacterized protein</fullName>
    </submittedName>
</protein>
<gene>
    <name evidence="2" type="ORF">TGDOM2_248770</name>
</gene>
<organism evidence="2 3">
    <name type="scientific">Toxoplasma gondii GAB2-2007-GAL-DOM2</name>
    <dbReference type="NCBI Taxonomy" id="1130820"/>
    <lineage>
        <taxon>Eukaryota</taxon>
        <taxon>Sar</taxon>
        <taxon>Alveolata</taxon>
        <taxon>Apicomplexa</taxon>
        <taxon>Conoidasida</taxon>
        <taxon>Coccidia</taxon>
        <taxon>Eucoccidiorida</taxon>
        <taxon>Eimeriorina</taxon>
        <taxon>Sarcocystidae</taxon>
        <taxon>Toxoplasma</taxon>
    </lineage>
</organism>
<dbReference type="AlphaFoldDB" id="A0A086KQ30"/>
<feature type="region of interest" description="Disordered" evidence="1">
    <location>
        <begin position="1"/>
        <end position="30"/>
    </location>
</feature>
<feature type="region of interest" description="Disordered" evidence="1">
    <location>
        <begin position="624"/>
        <end position="663"/>
    </location>
</feature>
<reference evidence="2 3" key="1">
    <citation type="submission" date="2014-02" db="EMBL/GenBank/DDBJ databases">
        <authorList>
            <person name="Sibley D."/>
            <person name="Venepally P."/>
            <person name="Karamycheva S."/>
            <person name="Hadjithomas M."/>
            <person name="Khan A."/>
            <person name="Brunk B."/>
            <person name="Roos D."/>
            <person name="Caler E."/>
            <person name="Lorenzi H."/>
        </authorList>
    </citation>
    <scope>NUCLEOTIDE SEQUENCE [LARGE SCALE GENOMIC DNA]</scope>
    <source>
        <strain evidence="2 3">GAB2-2007-GAL-DOM2</strain>
    </source>
</reference>
<feature type="compositionally biased region" description="Acidic residues" evidence="1">
    <location>
        <begin position="624"/>
        <end position="636"/>
    </location>
</feature>
<accession>A0A086KQ30</accession>
<comment type="caution">
    <text evidence="2">The sequence shown here is derived from an EMBL/GenBank/DDBJ whole genome shotgun (WGS) entry which is preliminary data.</text>
</comment>
<dbReference type="VEuPathDB" id="ToxoDB:TGDOM2_248770"/>
<dbReference type="Proteomes" id="UP000028837">
    <property type="component" value="Unassembled WGS sequence"/>
</dbReference>
<evidence type="ECO:0000313" key="3">
    <source>
        <dbReference type="Proteomes" id="UP000028837"/>
    </source>
</evidence>
<feature type="compositionally biased region" description="Basic and acidic residues" evidence="1">
    <location>
        <begin position="15"/>
        <end position="27"/>
    </location>
</feature>